<dbReference type="AlphaFoldDB" id="A0A2P4QAY2"/>
<feature type="chain" id="PRO_5015104932" evidence="1">
    <location>
        <begin position="19"/>
        <end position="51"/>
    </location>
</feature>
<feature type="signal peptide" evidence="1">
    <location>
        <begin position="1"/>
        <end position="18"/>
    </location>
</feature>
<evidence type="ECO:0000313" key="2">
    <source>
        <dbReference type="EMBL" id="POG74800.1"/>
    </source>
</evidence>
<organism evidence="2 3">
    <name type="scientific">Rhizophagus irregularis (strain DAOM 181602 / DAOM 197198 / MUCL 43194)</name>
    <name type="common">Arbuscular mycorrhizal fungus</name>
    <name type="synonym">Glomus intraradices</name>
    <dbReference type="NCBI Taxonomy" id="747089"/>
    <lineage>
        <taxon>Eukaryota</taxon>
        <taxon>Fungi</taxon>
        <taxon>Fungi incertae sedis</taxon>
        <taxon>Mucoromycota</taxon>
        <taxon>Glomeromycotina</taxon>
        <taxon>Glomeromycetes</taxon>
        <taxon>Glomerales</taxon>
        <taxon>Glomeraceae</taxon>
        <taxon>Rhizophagus</taxon>
    </lineage>
</organism>
<accession>A0A2P4QAY2</accession>
<gene>
    <name evidence="2" type="ORF">GLOIN_2v1571707</name>
</gene>
<protein>
    <submittedName>
        <fullName evidence="2">Uncharacterized protein</fullName>
    </submittedName>
</protein>
<name>A0A2P4QAY2_RHIID</name>
<dbReference type="Proteomes" id="UP000018888">
    <property type="component" value="Unassembled WGS sequence"/>
</dbReference>
<proteinExistence type="predicted"/>
<evidence type="ECO:0000256" key="1">
    <source>
        <dbReference type="SAM" id="SignalP"/>
    </source>
</evidence>
<keyword evidence="1" id="KW-0732">Signal</keyword>
<reference evidence="2 3" key="2">
    <citation type="journal article" date="2018" name="New Phytol.">
        <title>High intraspecific genome diversity in the model arbuscular mycorrhizal symbiont Rhizophagus irregularis.</title>
        <authorList>
            <person name="Chen E.C.H."/>
            <person name="Morin E."/>
            <person name="Beaudet D."/>
            <person name="Noel J."/>
            <person name="Yildirir G."/>
            <person name="Ndikumana S."/>
            <person name="Charron P."/>
            <person name="St-Onge C."/>
            <person name="Giorgi J."/>
            <person name="Kruger M."/>
            <person name="Marton T."/>
            <person name="Ropars J."/>
            <person name="Grigoriev I.V."/>
            <person name="Hainaut M."/>
            <person name="Henrissat B."/>
            <person name="Roux C."/>
            <person name="Martin F."/>
            <person name="Corradi N."/>
        </authorList>
    </citation>
    <scope>NUCLEOTIDE SEQUENCE [LARGE SCALE GENOMIC DNA]</scope>
    <source>
        <strain evidence="2 3">DAOM 197198</strain>
    </source>
</reference>
<comment type="caution">
    <text evidence="2">The sequence shown here is derived from an EMBL/GenBank/DDBJ whole genome shotgun (WGS) entry which is preliminary data.</text>
</comment>
<reference evidence="2 3" key="1">
    <citation type="journal article" date="2013" name="Proc. Natl. Acad. Sci. U.S.A.">
        <title>Genome of an arbuscular mycorrhizal fungus provides insight into the oldest plant symbiosis.</title>
        <authorList>
            <person name="Tisserant E."/>
            <person name="Malbreil M."/>
            <person name="Kuo A."/>
            <person name="Kohler A."/>
            <person name="Symeonidi A."/>
            <person name="Balestrini R."/>
            <person name="Charron P."/>
            <person name="Duensing N."/>
            <person name="Frei Dit Frey N."/>
            <person name="Gianinazzi-Pearson V."/>
            <person name="Gilbert L.B."/>
            <person name="Handa Y."/>
            <person name="Herr J.R."/>
            <person name="Hijri M."/>
            <person name="Koul R."/>
            <person name="Kawaguchi M."/>
            <person name="Krajinski F."/>
            <person name="Lammers P.J."/>
            <person name="Masclaux F.G."/>
            <person name="Murat C."/>
            <person name="Morin E."/>
            <person name="Ndikumana S."/>
            <person name="Pagni M."/>
            <person name="Petitpierre D."/>
            <person name="Requena N."/>
            <person name="Rosikiewicz P."/>
            <person name="Riley R."/>
            <person name="Saito K."/>
            <person name="San Clemente H."/>
            <person name="Shapiro H."/>
            <person name="van Tuinen D."/>
            <person name="Becard G."/>
            <person name="Bonfante P."/>
            <person name="Paszkowski U."/>
            <person name="Shachar-Hill Y.Y."/>
            <person name="Tuskan G.A."/>
            <person name="Young P.W."/>
            <person name="Sanders I.R."/>
            <person name="Henrissat B."/>
            <person name="Rensing S.A."/>
            <person name="Grigoriev I.V."/>
            <person name="Corradi N."/>
            <person name="Roux C."/>
            <person name="Martin F."/>
        </authorList>
    </citation>
    <scope>NUCLEOTIDE SEQUENCE [LARGE SCALE GENOMIC DNA]</scope>
    <source>
        <strain evidence="2 3">DAOM 197198</strain>
    </source>
</reference>
<sequence length="51" mass="5723">MKFNLSLLLFTLIAVAYIGDICQTSFDCSRGEQCNYITHTCRGTPADFFPV</sequence>
<keyword evidence="3" id="KW-1185">Reference proteome</keyword>
<dbReference type="EMBL" id="AUPC02000067">
    <property type="protein sequence ID" value="POG74800.1"/>
    <property type="molecule type" value="Genomic_DNA"/>
</dbReference>
<evidence type="ECO:0000313" key="3">
    <source>
        <dbReference type="Proteomes" id="UP000018888"/>
    </source>
</evidence>